<keyword evidence="1" id="KW-1133">Transmembrane helix</keyword>
<dbReference type="RefSeq" id="WP_305909747.1">
    <property type="nucleotide sequence ID" value="NZ_CP157743.1"/>
</dbReference>
<evidence type="ECO:0000313" key="3">
    <source>
        <dbReference type="Proteomes" id="UP001225378"/>
    </source>
</evidence>
<dbReference type="InterPro" id="IPR025489">
    <property type="entry name" value="DUF4381"/>
</dbReference>
<proteinExistence type="predicted"/>
<feature type="transmembrane region" description="Helical" evidence="1">
    <location>
        <begin position="23"/>
        <end position="43"/>
    </location>
</feature>
<keyword evidence="1" id="KW-0812">Transmembrane</keyword>
<name>A0AAU7NW94_9GAMM</name>
<dbReference type="KEGG" id="mech:Q9L42_003845"/>
<dbReference type="Proteomes" id="UP001225378">
    <property type="component" value="Chromosome"/>
</dbReference>
<dbReference type="Pfam" id="PF14316">
    <property type="entry name" value="DUF4381"/>
    <property type="match status" value="1"/>
</dbReference>
<accession>A0AAU7NW94</accession>
<organism evidence="2 3">
    <name type="scientific">Methylomarinum roseum</name>
    <dbReference type="NCBI Taxonomy" id="3067653"/>
    <lineage>
        <taxon>Bacteria</taxon>
        <taxon>Pseudomonadati</taxon>
        <taxon>Pseudomonadota</taxon>
        <taxon>Gammaproteobacteria</taxon>
        <taxon>Methylococcales</taxon>
        <taxon>Methylococcaceae</taxon>
        <taxon>Methylomarinum</taxon>
    </lineage>
</organism>
<keyword evidence="1" id="KW-0472">Membrane</keyword>
<sequence>MEQQLPLKDIHIPEAVDWWPPAIGWWLLLILIPALIFMLWRLYRRIVRRTAVKSAKKILAAIKEDQQSDPLQKLQQLSALLRRVSISVTPREHCAGLTGADWLRHLDRSVKGSPFSEGVGRCLADAHFRKTAPDDVDLSALIGLCEQWLKGQKR</sequence>
<keyword evidence="3" id="KW-1185">Reference proteome</keyword>
<evidence type="ECO:0000313" key="2">
    <source>
        <dbReference type="EMBL" id="XBS21267.1"/>
    </source>
</evidence>
<evidence type="ECO:0000256" key="1">
    <source>
        <dbReference type="SAM" id="Phobius"/>
    </source>
</evidence>
<dbReference type="EMBL" id="CP157743">
    <property type="protein sequence ID" value="XBS21267.1"/>
    <property type="molecule type" value="Genomic_DNA"/>
</dbReference>
<protein>
    <submittedName>
        <fullName evidence="2">DUF4381 domain-containing protein</fullName>
    </submittedName>
</protein>
<reference evidence="2 3" key="1">
    <citation type="journal article" date="2024" name="Microbiology">
        <title>Methylomarinum rosea sp. nov., a novel halophilic methanotrophic bacterium from the hypersaline Lake Elton.</title>
        <authorList>
            <person name="Suleimanov R.Z."/>
            <person name="Oshkin I.Y."/>
            <person name="Danilova O.V."/>
            <person name="Suzina N.E."/>
            <person name="Dedysh S.N."/>
        </authorList>
    </citation>
    <scope>NUCLEOTIDE SEQUENCE [LARGE SCALE GENOMIC DNA]</scope>
    <source>
        <strain evidence="2 3">Ch1-1</strain>
    </source>
</reference>
<gene>
    <name evidence="2" type="ORF">Q9L42_003845</name>
</gene>
<dbReference type="AlphaFoldDB" id="A0AAU7NW94"/>